<sequence>MLMHFDFARAKSPPMQASDGNNEDDATVDATFTICQSHVAPWGCPIISIVVNCACADSEFLHSLVYPIEPIDLLIGADLFPSLVQESKLKVESGSPEAIDTTLG</sequence>
<evidence type="ECO:0000313" key="1">
    <source>
        <dbReference type="EMBL" id="KAJ8894354.1"/>
    </source>
</evidence>
<comment type="caution">
    <text evidence="1">The sequence shown here is derived from an EMBL/GenBank/DDBJ whole genome shotgun (WGS) entry which is preliminary data.</text>
</comment>
<dbReference type="EMBL" id="JARBHB010000002">
    <property type="protein sequence ID" value="KAJ8894354.1"/>
    <property type="molecule type" value="Genomic_DNA"/>
</dbReference>
<keyword evidence="2" id="KW-1185">Reference proteome</keyword>
<gene>
    <name evidence="1" type="ORF">PR048_006983</name>
</gene>
<reference evidence="1 2" key="1">
    <citation type="submission" date="2023-02" db="EMBL/GenBank/DDBJ databases">
        <title>LHISI_Scaffold_Assembly.</title>
        <authorList>
            <person name="Stuart O.P."/>
            <person name="Cleave R."/>
            <person name="Magrath M.J.L."/>
            <person name="Mikheyev A.S."/>
        </authorList>
    </citation>
    <scope>NUCLEOTIDE SEQUENCE [LARGE SCALE GENOMIC DNA]</scope>
    <source>
        <strain evidence="1">Daus_M_001</strain>
        <tissue evidence="1">Leg muscle</tissue>
    </source>
</reference>
<protein>
    <submittedName>
        <fullName evidence="1">Uncharacterized protein</fullName>
    </submittedName>
</protein>
<dbReference type="Proteomes" id="UP001159363">
    <property type="component" value="Chromosome 2"/>
</dbReference>
<accession>A0ABQ9IDN7</accession>
<name>A0ABQ9IDN7_9NEOP</name>
<organism evidence="1 2">
    <name type="scientific">Dryococelus australis</name>
    <dbReference type="NCBI Taxonomy" id="614101"/>
    <lineage>
        <taxon>Eukaryota</taxon>
        <taxon>Metazoa</taxon>
        <taxon>Ecdysozoa</taxon>
        <taxon>Arthropoda</taxon>
        <taxon>Hexapoda</taxon>
        <taxon>Insecta</taxon>
        <taxon>Pterygota</taxon>
        <taxon>Neoptera</taxon>
        <taxon>Polyneoptera</taxon>
        <taxon>Phasmatodea</taxon>
        <taxon>Verophasmatodea</taxon>
        <taxon>Anareolatae</taxon>
        <taxon>Phasmatidae</taxon>
        <taxon>Eurycanthinae</taxon>
        <taxon>Dryococelus</taxon>
    </lineage>
</organism>
<evidence type="ECO:0000313" key="2">
    <source>
        <dbReference type="Proteomes" id="UP001159363"/>
    </source>
</evidence>
<proteinExistence type="predicted"/>